<gene>
    <name evidence="1" type="ORF">R50_0230</name>
</gene>
<dbReference type="EMBL" id="LR778114">
    <property type="protein sequence ID" value="CAB1127736.1"/>
    <property type="molecule type" value="Genomic_DNA"/>
</dbReference>
<dbReference type="KEGG" id="hfv:R50_0230"/>
<protein>
    <submittedName>
        <fullName evidence="1">Uncharacterized protein</fullName>
    </submittedName>
</protein>
<evidence type="ECO:0000313" key="1">
    <source>
        <dbReference type="EMBL" id="CAB1127736.1"/>
    </source>
</evidence>
<reference evidence="1 2" key="1">
    <citation type="submission" date="2020-02" db="EMBL/GenBank/DDBJ databases">
        <authorList>
            <person name="Hogendoorn C."/>
        </authorList>
    </citation>
    <scope>NUCLEOTIDE SEQUENCE [LARGE SCALE GENOMIC DNA]</scope>
    <source>
        <strain evidence="1">R501</strain>
    </source>
</reference>
<dbReference type="Proteomes" id="UP000503399">
    <property type="component" value="Chromosome"/>
</dbReference>
<accession>A0A6F8ZCH7</accession>
<sequence>MPVLRVGMDAVVVAATLVGLCEATAFTRSAWPARPGWGTG</sequence>
<evidence type="ECO:0000313" key="2">
    <source>
        <dbReference type="Proteomes" id="UP000503399"/>
    </source>
</evidence>
<organism evidence="1 2">
    <name type="scientific">Candidatus Hydrogenisulfobacillus filiaventi</name>
    <dbReference type="NCBI Taxonomy" id="2707344"/>
    <lineage>
        <taxon>Bacteria</taxon>
        <taxon>Bacillati</taxon>
        <taxon>Bacillota</taxon>
        <taxon>Clostridia</taxon>
        <taxon>Eubacteriales</taxon>
        <taxon>Clostridiales Family XVII. Incertae Sedis</taxon>
        <taxon>Candidatus Hydrogenisulfobacillus</taxon>
    </lineage>
</organism>
<name>A0A6F8ZCH7_9FIRM</name>
<keyword evidence="2" id="KW-1185">Reference proteome</keyword>
<dbReference type="AlphaFoldDB" id="A0A6F8ZCH7"/>
<proteinExistence type="predicted"/>